<gene>
    <name evidence="2" type="ORF">GLOTRDRAFT_126397</name>
</gene>
<dbReference type="RefSeq" id="XP_007863233.1">
    <property type="nucleotide sequence ID" value="XM_007865042.1"/>
</dbReference>
<dbReference type="EMBL" id="KB469298">
    <property type="protein sequence ID" value="EPQ57904.1"/>
    <property type="molecule type" value="Genomic_DNA"/>
</dbReference>
<dbReference type="KEGG" id="gtr:GLOTRDRAFT_126397"/>
<feature type="region of interest" description="Disordered" evidence="1">
    <location>
        <begin position="219"/>
        <end position="242"/>
    </location>
</feature>
<sequence length="242" mass="27431">MEAQETGPSVDVLTADSDITMDPLDPTKGWLYCRRCACTFWTKFGLEHIRSWKHSVARPHPGWAGAAPASPARLPPDLPPLRVPRPRVSLALFAPPEPPGPPVWTFQFYRPGRRRKWSLNPEEQPGRSGSIGPVRTSRSRSRYDPRQSSNRAPIRRRETSTLAREILETIEFPPYEEEGVEITPVPREIPLYEETDEEEEGPPVIKEELEDEQEMVLLRESDQADFSPSNVSTRDLTPLADA</sequence>
<dbReference type="AlphaFoldDB" id="S7RX28"/>
<accession>S7RX28</accession>
<dbReference type="GeneID" id="19301386"/>
<evidence type="ECO:0000313" key="2">
    <source>
        <dbReference type="EMBL" id="EPQ57904.1"/>
    </source>
</evidence>
<reference evidence="2 3" key="1">
    <citation type="journal article" date="2012" name="Science">
        <title>The Paleozoic origin of enzymatic lignin decomposition reconstructed from 31 fungal genomes.</title>
        <authorList>
            <person name="Floudas D."/>
            <person name="Binder M."/>
            <person name="Riley R."/>
            <person name="Barry K."/>
            <person name="Blanchette R.A."/>
            <person name="Henrissat B."/>
            <person name="Martinez A.T."/>
            <person name="Otillar R."/>
            <person name="Spatafora J.W."/>
            <person name="Yadav J.S."/>
            <person name="Aerts A."/>
            <person name="Benoit I."/>
            <person name="Boyd A."/>
            <person name="Carlson A."/>
            <person name="Copeland A."/>
            <person name="Coutinho P.M."/>
            <person name="de Vries R.P."/>
            <person name="Ferreira P."/>
            <person name="Findley K."/>
            <person name="Foster B."/>
            <person name="Gaskell J."/>
            <person name="Glotzer D."/>
            <person name="Gorecki P."/>
            <person name="Heitman J."/>
            <person name="Hesse C."/>
            <person name="Hori C."/>
            <person name="Igarashi K."/>
            <person name="Jurgens J.A."/>
            <person name="Kallen N."/>
            <person name="Kersten P."/>
            <person name="Kohler A."/>
            <person name="Kuees U."/>
            <person name="Kumar T.K.A."/>
            <person name="Kuo A."/>
            <person name="LaButti K."/>
            <person name="Larrondo L.F."/>
            <person name="Lindquist E."/>
            <person name="Ling A."/>
            <person name="Lombard V."/>
            <person name="Lucas S."/>
            <person name="Lundell T."/>
            <person name="Martin R."/>
            <person name="McLaughlin D.J."/>
            <person name="Morgenstern I."/>
            <person name="Morin E."/>
            <person name="Murat C."/>
            <person name="Nagy L.G."/>
            <person name="Nolan M."/>
            <person name="Ohm R.A."/>
            <person name="Patyshakuliyeva A."/>
            <person name="Rokas A."/>
            <person name="Ruiz-Duenas F.J."/>
            <person name="Sabat G."/>
            <person name="Salamov A."/>
            <person name="Samejima M."/>
            <person name="Schmutz J."/>
            <person name="Slot J.C."/>
            <person name="St John F."/>
            <person name="Stenlid J."/>
            <person name="Sun H."/>
            <person name="Sun S."/>
            <person name="Syed K."/>
            <person name="Tsang A."/>
            <person name="Wiebenga A."/>
            <person name="Young D."/>
            <person name="Pisabarro A."/>
            <person name="Eastwood D.C."/>
            <person name="Martin F."/>
            <person name="Cullen D."/>
            <person name="Grigoriev I.V."/>
            <person name="Hibbett D.S."/>
        </authorList>
    </citation>
    <scope>NUCLEOTIDE SEQUENCE [LARGE SCALE GENOMIC DNA]</scope>
    <source>
        <strain evidence="2 3">ATCC 11539</strain>
    </source>
</reference>
<organism evidence="2 3">
    <name type="scientific">Gloeophyllum trabeum (strain ATCC 11539 / FP-39264 / Madison 617)</name>
    <name type="common">Brown rot fungus</name>
    <dbReference type="NCBI Taxonomy" id="670483"/>
    <lineage>
        <taxon>Eukaryota</taxon>
        <taxon>Fungi</taxon>
        <taxon>Dikarya</taxon>
        <taxon>Basidiomycota</taxon>
        <taxon>Agaricomycotina</taxon>
        <taxon>Agaricomycetes</taxon>
        <taxon>Gloeophyllales</taxon>
        <taxon>Gloeophyllaceae</taxon>
        <taxon>Gloeophyllum</taxon>
    </lineage>
</organism>
<keyword evidence="3" id="KW-1185">Reference proteome</keyword>
<protein>
    <submittedName>
        <fullName evidence="2">Uncharacterized protein</fullName>
    </submittedName>
</protein>
<name>S7RX28_GLOTA</name>
<dbReference type="HOGENOM" id="CLU_1147292_0_0_1"/>
<proteinExistence type="predicted"/>
<evidence type="ECO:0000256" key="1">
    <source>
        <dbReference type="SAM" id="MobiDB-lite"/>
    </source>
</evidence>
<evidence type="ECO:0000313" key="3">
    <source>
        <dbReference type="Proteomes" id="UP000030669"/>
    </source>
</evidence>
<dbReference type="Proteomes" id="UP000030669">
    <property type="component" value="Unassembled WGS sequence"/>
</dbReference>
<feature type="compositionally biased region" description="Polar residues" evidence="1">
    <location>
        <begin position="224"/>
        <end position="235"/>
    </location>
</feature>
<feature type="region of interest" description="Disordered" evidence="1">
    <location>
        <begin position="117"/>
        <end position="160"/>
    </location>
</feature>